<feature type="compositionally biased region" description="Polar residues" evidence="1">
    <location>
        <begin position="178"/>
        <end position="187"/>
    </location>
</feature>
<dbReference type="EMBL" id="AAKM01000001">
    <property type="protein sequence ID" value="EDL47318.1"/>
    <property type="molecule type" value="Genomic_DNA"/>
</dbReference>
<feature type="compositionally biased region" description="Basic and acidic residues" evidence="1">
    <location>
        <begin position="53"/>
        <end position="148"/>
    </location>
</feature>
<feature type="region of interest" description="Disordered" evidence="1">
    <location>
        <begin position="267"/>
        <end position="297"/>
    </location>
</feature>
<keyword evidence="3" id="KW-1185">Reference proteome</keyword>
<organism evidence="2 3">
    <name type="scientific">Plasmodium vivax (strain Salvador I)</name>
    <dbReference type="NCBI Taxonomy" id="126793"/>
    <lineage>
        <taxon>Eukaryota</taxon>
        <taxon>Sar</taxon>
        <taxon>Alveolata</taxon>
        <taxon>Apicomplexa</taxon>
        <taxon>Aconoidasida</taxon>
        <taxon>Haemosporida</taxon>
        <taxon>Plasmodiidae</taxon>
        <taxon>Plasmodium</taxon>
        <taxon>Plasmodium (Plasmodium)</taxon>
    </lineage>
</organism>
<dbReference type="InParanoid" id="A5JZA7"/>
<evidence type="ECO:0000256" key="1">
    <source>
        <dbReference type="SAM" id="MobiDB-lite"/>
    </source>
</evidence>
<gene>
    <name evidence="2" type="ORF">PVX_122415</name>
</gene>
<dbReference type="FunCoup" id="A5JZA7">
    <property type="interactions" value="315"/>
</dbReference>
<dbReference type="RefSeq" id="XP_001617045.1">
    <property type="nucleotide sequence ID" value="XM_001616995.1"/>
</dbReference>
<feature type="region of interest" description="Disordered" evidence="1">
    <location>
        <begin position="1"/>
        <end position="211"/>
    </location>
</feature>
<feature type="compositionally biased region" description="Basic and acidic residues" evidence="1">
    <location>
        <begin position="1"/>
        <end position="25"/>
    </location>
</feature>
<dbReference type="GeneID" id="5476354"/>
<evidence type="ECO:0000313" key="3">
    <source>
        <dbReference type="Proteomes" id="UP000008333"/>
    </source>
</evidence>
<name>A5JZA7_PLAVS</name>
<dbReference type="Proteomes" id="UP000008333">
    <property type="component" value="Unassembled WGS sequence"/>
</dbReference>
<proteinExistence type="predicted"/>
<feature type="compositionally biased region" description="Basic and acidic residues" evidence="1">
    <location>
        <begin position="523"/>
        <end position="540"/>
    </location>
</feature>
<protein>
    <submittedName>
        <fullName evidence="2">Uncharacterized protein</fullName>
    </submittedName>
</protein>
<feature type="region of interest" description="Disordered" evidence="1">
    <location>
        <begin position="521"/>
        <end position="540"/>
    </location>
</feature>
<evidence type="ECO:0000313" key="2">
    <source>
        <dbReference type="EMBL" id="EDL47318.1"/>
    </source>
</evidence>
<reference evidence="2 3" key="1">
    <citation type="journal article" date="2008" name="Nature">
        <title>Comparative genomics of the neglected human malaria parasite Plasmodium vivax.</title>
        <authorList>
            <person name="Carlton J.M."/>
            <person name="Adams J.H."/>
            <person name="Silva J.C."/>
            <person name="Bidwell S.L."/>
            <person name="Lorenzi H."/>
            <person name="Caler E."/>
            <person name="Crabtree J."/>
            <person name="Angiuoli S.V."/>
            <person name="Merino E.F."/>
            <person name="Amedeo P."/>
            <person name="Cheng Q."/>
            <person name="Coulson R.M."/>
            <person name="Crabb B.S."/>
            <person name="Del Portillo H.A."/>
            <person name="Essien K."/>
            <person name="Feldblyum T.V."/>
            <person name="Fernandez-Becerra C."/>
            <person name="Gilson P.R."/>
            <person name="Gueye A.H."/>
            <person name="Guo X."/>
            <person name="Kang'a S."/>
            <person name="Kooij T.W."/>
            <person name="Korsinczky M."/>
            <person name="Meyer E.V."/>
            <person name="Nene V."/>
            <person name="Paulsen I."/>
            <person name="White O."/>
            <person name="Ralph S.A."/>
            <person name="Ren Q."/>
            <person name="Sargeant T.J."/>
            <person name="Salzberg S.L."/>
            <person name="Stoeckert C.J."/>
            <person name="Sullivan S.A."/>
            <person name="Yamamoto M.M."/>
            <person name="Hoffman S.L."/>
            <person name="Wortman J.R."/>
            <person name="Gardner M.J."/>
            <person name="Galinski M.R."/>
            <person name="Barnwell J.W."/>
            <person name="Fraser-Liggett C.M."/>
        </authorList>
    </citation>
    <scope>NUCLEOTIDE SEQUENCE [LARGE SCALE GENOMIC DNA]</scope>
    <source>
        <strain evidence="2 3">Salvador I</strain>
    </source>
</reference>
<feature type="compositionally biased region" description="Polar residues" evidence="1">
    <location>
        <begin position="267"/>
        <end position="289"/>
    </location>
</feature>
<feature type="compositionally biased region" description="Polar residues" evidence="1">
    <location>
        <begin position="28"/>
        <end position="41"/>
    </location>
</feature>
<dbReference type="AlphaFoldDB" id="A5JZA7"/>
<dbReference type="OMA" id="TQIDTNR"/>
<dbReference type="KEGG" id="pvx:PVX_122415"/>
<accession>A5JZA7</accession>
<sequence length="600" mass="69151">MVVNHHNHDEECSVENSDKKKKEESCQVGESTLCPPSTGNGTPDPLEVIHNGENLHHRREDFVDEERNLLGEGRSQHGNDIDSEHSKEESEKSERGHVQGGDTKRDSKRNIKRDTKRNTKRDTQIDTNRDTQIDTNRDTQIDTNRETENGNQREIAPNELSKQSREEAVDHPQGGGSPHSSAHSTNAHAIKVDDAEGPSDEPQIEAADVPPSDAANALQIEEDDLQAETEDGSLSGTLYGSIIGSINSSQISSHNVSQFGSHNVSQFGSHNVSQFGSHNDSQSSHANNSPDDDEDETVEAVVAKEEMINITRLYHTGINKIEAVIALYRYYKNNFNQRFREQMNKYNPLIYFYSNNNFENHISVDYMNYKDKMNAIKTERLSRLVLYIEDINKIKQALKVKQHNEFELEDDEKKEYFYDANEDIEDFFIFDNTVSYLNNDVESIFSEGENSSFFKDDASIDNFLEEQKNKSNDEFNMLNLFNRFSLKNYYMFDINKNLCAIYARTPMIIKKFAEKINSYSSTEKPDADLDDTKQDGVNFPREHKNKENYNYYPAARSRENNQNLDAYIQFHCEKWQENMYDIVEVNSLEFDFNRLRCNIM</sequence>
<dbReference type="VEuPathDB" id="PlasmoDB:PVX_122415"/>
<dbReference type="PhylomeDB" id="A5JZA7"/>
<comment type="caution">
    <text evidence="2">The sequence shown here is derived from an EMBL/GenBank/DDBJ whole genome shotgun (WGS) entry which is preliminary data.</text>
</comment>